<name>A0ABR7QCB7_9FLAO</name>
<organism evidence="2 3">
    <name type="scientific">Kordia aestuariivivens</name>
    <dbReference type="NCBI Taxonomy" id="2759037"/>
    <lineage>
        <taxon>Bacteria</taxon>
        <taxon>Pseudomonadati</taxon>
        <taxon>Bacteroidota</taxon>
        <taxon>Flavobacteriia</taxon>
        <taxon>Flavobacteriales</taxon>
        <taxon>Flavobacteriaceae</taxon>
        <taxon>Kordia</taxon>
    </lineage>
</organism>
<gene>
    <name evidence="2" type="ORF">H2O64_16160</name>
</gene>
<accession>A0ABR7QCB7</accession>
<evidence type="ECO:0000313" key="3">
    <source>
        <dbReference type="Proteomes" id="UP000619238"/>
    </source>
</evidence>
<comment type="caution">
    <text evidence="2">The sequence shown here is derived from an EMBL/GenBank/DDBJ whole genome shotgun (WGS) entry which is preliminary data.</text>
</comment>
<sequence length="687" mass="77657">MKKRVLSFFTCLLLINYISAQPSESQKPSLDARFYISTADLNVLLTNLQTAPFVNEGCSEGDCEKMNTYYNALYNLREDVRQYYLALDASKNISKNQWFLYLDQTYKNENLKWALITNLRFKDAWAGASSFLLDVASGAQIFKAGNHISKKGIEKFLQILNDLDGLLSQINALYKQVNTDSQANILSSATSDDWANLYSGLKSGLDLLVQAVEVYNKVDASLTGSKLKKARISRGFAITAAVGQLLNIYSNYERKGMRDAIKELDKVLKPNQDVQTGHYDKYILKRKRLDILDNIRKEINLRYDGVFDLNLRCKGITKRKPRKAIEIGERKFGNALMYYKAILLKTTPNLKSAWKGIEECNEIARNIQFIVNDGLGKKRSTYIEIIRESDQKNLYTGSTSSKASILKLYPDSYTIEIYDGHTFDGIQSQGTTLKNLAIKATKDSIVTLSPYGRIELKVVDKEGKLQEFRYSFKNKENKEIAYAMTSSAKTVRRDLLAETFDLELSYKYNSEKEIKKNIKIQANQLNKLHFVYDDGTFTQEENPLVETVNESETSTSDFKPTAPKVAPDGWVSGTVYNTTNGSCDWKNKTLIFINQGGFLMNLATGEISKEITVLAGKEAKIAVPARAESSFLRVFMLDADGKQRISFWLLKKPKHNWWYAVGCNDGFGSQNTCNDGNGNAGCEYLPH</sequence>
<feature type="chain" id="PRO_5045597190" evidence="1">
    <location>
        <begin position="21"/>
        <end position="687"/>
    </location>
</feature>
<feature type="signal peptide" evidence="1">
    <location>
        <begin position="1"/>
        <end position="20"/>
    </location>
</feature>
<protein>
    <submittedName>
        <fullName evidence="2">Uncharacterized protein</fullName>
    </submittedName>
</protein>
<keyword evidence="3" id="KW-1185">Reference proteome</keyword>
<dbReference type="EMBL" id="JACGWS010000010">
    <property type="protein sequence ID" value="MBC8756212.1"/>
    <property type="molecule type" value="Genomic_DNA"/>
</dbReference>
<proteinExistence type="predicted"/>
<reference evidence="2 3" key="1">
    <citation type="submission" date="2020-07" db="EMBL/GenBank/DDBJ databases">
        <title>Description of Kordia aestuariivivens sp. nov., isolated from a tidal flat.</title>
        <authorList>
            <person name="Park S."/>
            <person name="Yoon J.-H."/>
        </authorList>
    </citation>
    <scope>NUCLEOTIDE SEQUENCE [LARGE SCALE GENOMIC DNA]</scope>
    <source>
        <strain evidence="2 3">YSTF-M3</strain>
    </source>
</reference>
<keyword evidence="1" id="KW-0732">Signal</keyword>
<dbReference type="RefSeq" id="WP_187563255.1">
    <property type="nucleotide sequence ID" value="NZ_JACGWS010000010.1"/>
</dbReference>
<evidence type="ECO:0000313" key="2">
    <source>
        <dbReference type="EMBL" id="MBC8756212.1"/>
    </source>
</evidence>
<dbReference type="Proteomes" id="UP000619238">
    <property type="component" value="Unassembled WGS sequence"/>
</dbReference>
<evidence type="ECO:0000256" key="1">
    <source>
        <dbReference type="SAM" id="SignalP"/>
    </source>
</evidence>